<dbReference type="PANTHER" id="PTHR43767:SF1">
    <property type="entry name" value="NONRIBOSOMAL PEPTIDE SYNTHASE PES1 (EUROFUNG)-RELATED"/>
    <property type="match status" value="1"/>
</dbReference>
<gene>
    <name evidence="4" type="ORF">GCM10022402_29610</name>
</gene>
<evidence type="ECO:0000313" key="4">
    <source>
        <dbReference type="EMBL" id="GAA3748430.1"/>
    </source>
</evidence>
<feature type="region of interest" description="Disordered" evidence="1">
    <location>
        <begin position="295"/>
        <end position="318"/>
    </location>
</feature>
<evidence type="ECO:0000259" key="2">
    <source>
        <dbReference type="Pfam" id="PF00501"/>
    </source>
</evidence>
<dbReference type="InterPro" id="IPR045851">
    <property type="entry name" value="AMP-bd_C_sf"/>
</dbReference>
<evidence type="ECO:0008006" key="6">
    <source>
        <dbReference type="Google" id="ProtNLM"/>
    </source>
</evidence>
<organism evidence="4 5">
    <name type="scientific">Salinactinospora qingdaonensis</name>
    <dbReference type="NCBI Taxonomy" id="702744"/>
    <lineage>
        <taxon>Bacteria</taxon>
        <taxon>Bacillati</taxon>
        <taxon>Actinomycetota</taxon>
        <taxon>Actinomycetes</taxon>
        <taxon>Streptosporangiales</taxon>
        <taxon>Nocardiopsidaceae</taxon>
        <taxon>Salinactinospora</taxon>
    </lineage>
</organism>
<evidence type="ECO:0000259" key="3">
    <source>
        <dbReference type="Pfam" id="PF13193"/>
    </source>
</evidence>
<keyword evidence="5" id="KW-1185">Reference proteome</keyword>
<dbReference type="Pfam" id="PF00501">
    <property type="entry name" value="AMP-binding"/>
    <property type="match status" value="1"/>
</dbReference>
<dbReference type="RefSeq" id="WP_344972106.1">
    <property type="nucleotide sequence ID" value="NZ_BAABDD010000013.1"/>
</dbReference>
<accession>A0ABP7FZT8</accession>
<dbReference type="Gene3D" id="3.30.300.30">
    <property type="match status" value="1"/>
</dbReference>
<dbReference type="InterPro" id="IPR025110">
    <property type="entry name" value="AMP-bd_C"/>
</dbReference>
<proteinExistence type="predicted"/>
<protein>
    <recommendedName>
        <fullName evidence="6">Acyl-CoA synthetase (AMP-forming)/AMP-acid ligase II</fullName>
    </recommendedName>
</protein>
<feature type="domain" description="AMP-dependent synthetase/ligase" evidence="2">
    <location>
        <begin position="33"/>
        <end position="419"/>
    </location>
</feature>
<dbReference type="InterPro" id="IPR042099">
    <property type="entry name" value="ANL_N_sf"/>
</dbReference>
<dbReference type="PANTHER" id="PTHR43767">
    <property type="entry name" value="LONG-CHAIN-FATTY-ACID--COA LIGASE"/>
    <property type="match status" value="1"/>
</dbReference>
<dbReference type="Proteomes" id="UP001500908">
    <property type="component" value="Unassembled WGS sequence"/>
</dbReference>
<dbReference type="Gene3D" id="3.40.50.12780">
    <property type="entry name" value="N-terminal domain of ligase-like"/>
    <property type="match status" value="1"/>
</dbReference>
<reference evidence="5" key="1">
    <citation type="journal article" date="2019" name="Int. J. Syst. Evol. Microbiol.">
        <title>The Global Catalogue of Microorganisms (GCM) 10K type strain sequencing project: providing services to taxonomists for standard genome sequencing and annotation.</title>
        <authorList>
            <consortium name="The Broad Institute Genomics Platform"/>
            <consortium name="The Broad Institute Genome Sequencing Center for Infectious Disease"/>
            <person name="Wu L."/>
            <person name="Ma J."/>
        </authorList>
    </citation>
    <scope>NUCLEOTIDE SEQUENCE [LARGE SCALE GENOMIC DNA]</scope>
    <source>
        <strain evidence="5">JCM 17137</strain>
    </source>
</reference>
<evidence type="ECO:0000313" key="5">
    <source>
        <dbReference type="Proteomes" id="UP001500908"/>
    </source>
</evidence>
<dbReference type="InterPro" id="IPR000873">
    <property type="entry name" value="AMP-dep_synth/lig_dom"/>
</dbReference>
<dbReference type="SUPFAM" id="SSF56801">
    <property type="entry name" value="Acetyl-CoA synthetase-like"/>
    <property type="match status" value="1"/>
</dbReference>
<evidence type="ECO:0000256" key="1">
    <source>
        <dbReference type="SAM" id="MobiDB-lite"/>
    </source>
</evidence>
<dbReference type="Pfam" id="PF13193">
    <property type="entry name" value="AMP-binding_C"/>
    <property type="match status" value="1"/>
</dbReference>
<dbReference type="InterPro" id="IPR050237">
    <property type="entry name" value="ATP-dep_AMP-bd_enzyme"/>
</dbReference>
<comment type="caution">
    <text evidence="4">The sequence shown here is derived from an EMBL/GenBank/DDBJ whole genome shotgun (WGS) entry which is preliminary data.</text>
</comment>
<name>A0ABP7FZT8_9ACTN</name>
<sequence length="565" mass="59184">MRPELPDLVPAALRREWARRGDYPDLDIYTLFRGWAAVCPDRVAVVDDHGSTSYARLDLLVRQTASGLLALEIEPGDVVAVQLPNGLAAVTCELAIAAVGAVALPVPVGRGKDEVAALLRRSGTAMIIAAAHHRGRFPATVAEELREGLPDLRRVVAVGEDENLALATVASASQRDRPELPRVDPDAAARILVSSGSEAEPKMVAYSHNALAGGRGNFMAELCHDDQVLRAMFLVPLASAFGSNATSVTLARLGGTLVLSRHFQAEETLELITAHRPTHLLGVPTMVRMLLAAGQQHPVAPPDSAESPGESEPVPLSPPALPSLTALVLGGSPLDAATVHAARQAFDCPVVNLYGSADGVNCHTGLAGDPLDTSGPGVAAGKPNPRVADIRIVDFDHNEVPAGQTGEIIARGPMTPMCYVGAPDLDARYRTTGGWVRTGDVGVLTAGGELRVVGRLKDVVIRGGANISPTEVEEHIRSYPGVSDAVCFGVADPLMGERLAAALVVAPDHCPTVEQLGSHLARAGLDAYKHPEHVVAVQQLPLTPAGKVDKDALRAQLPETAPTDT</sequence>
<feature type="domain" description="AMP-binding enzyme C-terminal" evidence="3">
    <location>
        <begin position="471"/>
        <end position="547"/>
    </location>
</feature>
<dbReference type="EMBL" id="BAABDD010000013">
    <property type="protein sequence ID" value="GAA3748430.1"/>
    <property type="molecule type" value="Genomic_DNA"/>
</dbReference>